<evidence type="ECO:0000313" key="1">
    <source>
        <dbReference type="EMBL" id="GCE38786.1"/>
    </source>
</evidence>
<dbReference type="RefSeq" id="WP_192581814.1">
    <property type="nucleotide sequence ID" value="NZ_BHYM01000022.1"/>
</dbReference>
<gene>
    <name evidence="1" type="ORF">Rhow_002310</name>
</gene>
<dbReference type="EMBL" id="BHYM01000022">
    <property type="protein sequence ID" value="GCE38786.1"/>
    <property type="molecule type" value="Genomic_DNA"/>
</dbReference>
<dbReference type="AlphaFoldDB" id="A0A402C5B4"/>
<sequence>MEERYGRIRVSPFQFYICGGESWDFEGTEQWPAASLLKTGKSLVTVASKTDTSAVGLRAVTHESEPDARDLNEWERAEEVSVTFDGDPDPYFLVPFQNPGAGLDSDLEDFYIAPGSWRVRAYVRGSQQAYEMGLAGTLPTGDDIPSDPSALPEQFLIDFWPVTSLDPARVLKD</sequence>
<comment type="caution">
    <text evidence="1">The sequence shown here is derived from an EMBL/GenBank/DDBJ whole genome shotgun (WGS) entry which is preliminary data.</text>
</comment>
<protein>
    <submittedName>
        <fullName evidence="1">Uncharacterized protein</fullName>
    </submittedName>
</protein>
<dbReference type="Proteomes" id="UP000287519">
    <property type="component" value="Unassembled WGS sequence"/>
</dbReference>
<reference evidence="1 2" key="1">
    <citation type="submission" date="2018-11" db="EMBL/GenBank/DDBJ databases">
        <title>Microbial catabolism of amino acid.</title>
        <authorList>
            <person name="Hibi M."/>
            <person name="Ogawa J."/>
        </authorList>
    </citation>
    <scope>NUCLEOTIDE SEQUENCE [LARGE SCALE GENOMIC DNA]</scope>
    <source>
        <strain evidence="1 2">C31-06</strain>
    </source>
</reference>
<evidence type="ECO:0000313" key="2">
    <source>
        <dbReference type="Proteomes" id="UP000287519"/>
    </source>
</evidence>
<name>A0A402C5B4_RHOWR</name>
<keyword evidence="2" id="KW-1185">Reference proteome</keyword>
<proteinExistence type="predicted"/>
<organism evidence="1 2">
    <name type="scientific">Rhodococcus wratislaviensis</name>
    <name type="common">Tsukamurella wratislaviensis</name>
    <dbReference type="NCBI Taxonomy" id="44752"/>
    <lineage>
        <taxon>Bacteria</taxon>
        <taxon>Bacillati</taxon>
        <taxon>Actinomycetota</taxon>
        <taxon>Actinomycetes</taxon>
        <taxon>Mycobacteriales</taxon>
        <taxon>Nocardiaceae</taxon>
        <taxon>Rhodococcus</taxon>
    </lineage>
</organism>
<accession>A0A402C5B4</accession>